<feature type="transmembrane region" description="Helical" evidence="7">
    <location>
        <begin position="122"/>
        <end position="143"/>
    </location>
</feature>
<dbReference type="Proteomes" id="UP000078576">
    <property type="component" value="Unassembled WGS sequence"/>
</dbReference>
<keyword evidence="2" id="KW-0813">Transport</keyword>
<dbReference type="Pfam" id="PF07690">
    <property type="entry name" value="MFS_1"/>
    <property type="match status" value="1"/>
</dbReference>
<feature type="transmembrane region" description="Helical" evidence="7">
    <location>
        <begin position="403"/>
        <end position="427"/>
    </location>
</feature>
<name>A0A194VGE0_CYTMA</name>
<reference evidence="10" key="1">
    <citation type="submission" date="2014-12" db="EMBL/GenBank/DDBJ databases">
        <title>Genome Sequence of Valsa Canker Pathogens Uncovers a Specific Adaption of Colonization on Woody Bark.</title>
        <authorList>
            <person name="Yin Z."/>
            <person name="Liu H."/>
            <person name="Gao X."/>
            <person name="Li Z."/>
            <person name="Song N."/>
            <person name="Ke X."/>
            <person name="Dai Q."/>
            <person name="Wu Y."/>
            <person name="Sun Y."/>
            <person name="Xu J.-R."/>
            <person name="Kang Z.K."/>
            <person name="Wang L."/>
            <person name="Huang L."/>
        </authorList>
    </citation>
    <scope>NUCLEOTIDE SEQUENCE [LARGE SCALE GENOMIC DNA]</scope>
    <source>
        <strain evidence="10">SXYL134</strain>
    </source>
</reference>
<evidence type="ECO:0000259" key="8">
    <source>
        <dbReference type="PROSITE" id="PS50850"/>
    </source>
</evidence>
<feature type="transmembrane region" description="Helical" evidence="7">
    <location>
        <begin position="468"/>
        <end position="492"/>
    </location>
</feature>
<feature type="transmembrane region" description="Helical" evidence="7">
    <location>
        <begin position="375"/>
        <end position="397"/>
    </location>
</feature>
<evidence type="ECO:0000256" key="4">
    <source>
        <dbReference type="ARBA" id="ARBA00022989"/>
    </source>
</evidence>
<evidence type="ECO:0000256" key="1">
    <source>
        <dbReference type="ARBA" id="ARBA00004141"/>
    </source>
</evidence>
<dbReference type="InterPro" id="IPR011701">
    <property type="entry name" value="MFS"/>
</dbReference>
<organism evidence="9 10">
    <name type="scientific">Cytospora mali</name>
    <name type="common">Apple Valsa canker fungus</name>
    <name type="synonym">Valsa mali</name>
    <dbReference type="NCBI Taxonomy" id="578113"/>
    <lineage>
        <taxon>Eukaryota</taxon>
        <taxon>Fungi</taxon>
        <taxon>Dikarya</taxon>
        <taxon>Ascomycota</taxon>
        <taxon>Pezizomycotina</taxon>
        <taxon>Sordariomycetes</taxon>
        <taxon>Sordariomycetidae</taxon>
        <taxon>Diaporthales</taxon>
        <taxon>Cytosporaceae</taxon>
        <taxon>Cytospora</taxon>
    </lineage>
</organism>
<evidence type="ECO:0000256" key="7">
    <source>
        <dbReference type="SAM" id="Phobius"/>
    </source>
</evidence>
<dbReference type="PANTHER" id="PTHR43791">
    <property type="entry name" value="PERMEASE-RELATED"/>
    <property type="match status" value="1"/>
</dbReference>
<dbReference type="OrthoDB" id="6730379at2759"/>
<feature type="transmembrane region" description="Helical" evidence="7">
    <location>
        <begin position="348"/>
        <end position="368"/>
    </location>
</feature>
<dbReference type="PANTHER" id="PTHR43791:SF63">
    <property type="entry name" value="HIGH AFFINITY CYSTEINE TRANSPORTER"/>
    <property type="match status" value="1"/>
</dbReference>
<evidence type="ECO:0000256" key="2">
    <source>
        <dbReference type="ARBA" id="ARBA00022448"/>
    </source>
</evidence>
<comment type="similarity">
    <text evidence="6">Belongs to the major facilitator superfamily. Allantoate permease family.</text>
</comment>
<feature type="transmembrane region" description="Helical" evidence="7">
    <location>
        <begin position="155"/>
        <end position="175"/>
    </location>
</feature>
<evidence type="ECO:0000256" key="5">
    <source>
        <dbReference type="ARBA" id="ARBA00023136"/>
    </source>
</evidence>
<feature type="transmembrane region" description="Helical" evidence="7">
    <location>
        <begin position="240"/>
        <end position="263"/>
    </location>
</feature>
<feature type="transmembrane region" description="Helical" evidence="7">
    <location>
        <begin position="212"/>
        <end position="234"/>
    </location>
</feature>
<feature type="transmembrane region" description="Helical" evidence="7">
    <location>
        <begin position="311"/>
        <end position="336"/>
    </location>
</feature>
<dbReference type="PROSITE" id="PS50850">
    <property type="entry name" value="MFS"/>
    <property type="match status" value="1"/>
</dbReference>
<evidence type="ECO:0000313" key="10">
    <source>
        <dbReference type="Proteomes" id="UP000078576"/>
    </source>
</evidence>
<evidence type="ECO:0000256" key="3">
    <source>
        <dbReference type="ARBA" id="ARBA00022692"/>
    </source>
</evidence>
<feature type="domain" description="Major facilitator superfamily (MFS) profile" evidence="8">
    <location>
        <begin position="83"/>
        <end position="497"/>
    </location>
</feature>
<dbReference type="GO" id="GO:0016020">
    <property type="term" value="C:membrane"/>
    <property type="evidence" value="ECO:0007669"/>
    <property type="project" value="UniProtKB-SubCell"/>
</dbReference>
<feature type="transmembrane region" description="Helical" evidence="7">
    <location>
        <begin position="439"/>
        <end position="462"/>
    </location>
</feature>
<accession>A0A194VGE0</accession>
<keyword evidence="3 7" id="KW-0812">Transmembrane</keyword>
<dbReference type="FunFam" id="1.20.1250.20:FF:000064">
    <property type="entry name" value="MFS allantoate transporter"/>
    <property type="match status" value="1"/>
</dbReference>
<dbReference type="Gene3D" id="1.20.1250.20">
    <property type="entry name" value="MFS general substrate transporter like domains"/>
    <property type="match status" value="1"/>
</dbReference>
<dbReference type="AlphaFoldDB" id="A0A194VGE0"/>
<feature type="transmembrane region" description="Helical" evidence="7">
    <location>
        <begin position="83"/>
        <end position="110"/>
    </location>
</feature>
<dbReference type="SUPFAM" id="SSF103473">
    <property type="entry name" value="MFS general substrate transporter"/>
    <property type="match status" value="1"/>
</dbReference>
<comment type="subcellular location">
    <subcellularLocation>
        <location evidence="1">Membrane</location>
        <topology evidence="1">Multi-pass membrane protein</topology>
    </subcellularLocation>
</comment>
<sequence length="534" mass="60329">MITMSPPTPNTYINMAGMPVDTKHDAETDKVERVLSADEVEFAKDHQNYDKVDRELAQYVSDTRIDISPEKNAELLRKIDKRVLVVMVTTYFLQAIDKGTLSFASIMGIIADTNLTGQDYSWLTTCIYITILIVEYPQNWIIARVPIAKYLSFSIIAWGAVLACTAACSNFTGLITVRTLLGLFESACQPAFVLLSSIWYRREEQASRVTMWYMMNGAQQICGGLLAYCFSLITTGPLKSWQWIFLIYGVISIFFGLFVGFYMPDSPMRARCFSEEDKHLMVERVRENQTGVQNRTFKKDQFMEALRDPQVWGYSIIALTTTIPTSGLGAFQGIIIKSFGFTTLQTQLLAMVLGFYIIVILLGSLWLVNKTHQNLLVMLAFVLPCFAGTACLMAVPLETFAQHIGLLICYYITLSFWSAQTLSLSMISRNVAGQTKKSVAIAMNFIIWATGNAIGPQVFLSWDAPRYFIAFATHIGCYCLLVIDIILLRWYLTTQNKKRDRLAAQGVQGAHDEAFVHAFEDKTDKENPNFRYVY</sequence>
<dbReference type="EMBL" id="KN714845">
    <property type="protein sequence ID" value="KUI62933.1"/>
    <property type="molecule type" value="Genomic_DNA"/>
</dbReference>
<evidence type="ECO:0000256" key="6">
    <source>
        <dbReference type="ARBA" id="ARBA00037968"/>
    </source>
</evidence>
<dbReference type="GO" id="GO:0033229">
    <property type="term" value="F:cysteine transmembrane transporter activity"/>
    <property type="evidence" value="ECO:0007669"/>
    <property type="project" value="TreeGrafter"/>
</dbReference>
<feature type="transmembrane region" description="Helical" evidence="7">
    <location>
        <begin position="181"/>
        <end position="200"/>
    </location>
</feature>
<keyword evidence="5 7" id="KW-0472">Membrane</keyword>
<gene>
    <name evidence="9" type="ORF">VP1G_10058</name>
</gene>
<protein>
    <recommendedName>
        <fullName evidence="8">Major facilitator superfamily (MFS) profile domain-containing protein</fullName>
    </recommendedName>
</protein>
<keyword evidence="4 7" id="KW-1133">Transmembrane helix</keyword>
<proteinExistence type="inferred from homology"/>
<dbReference type="InterPro" id="IPR036259">
    <property type="entry name" value="MFS_trans_sf"/>
</dbReference>
<evidence type="ECO:0000313" key="9">
    <source>
        <dbReference type="EMBL" id="KUI62933.1"/>
    </source>
</evidence>
<dbReference type="InterPro" id="IPR020846">
    <property type="entry name" value="MFS_dom"/>
</dbReference>
<keyword evidence="10" id="KW-1185">Reference proteome</keyword>